<evidence type="ECO:0000313" key="4">
    <source>
        <dbReference type="Proteomes" id="UP000030680"/>
    </source>
</evidence>
<dbReference type="Proteomes" id="UP000030680">
    <property type="component" value="Unassembled WGS sequence"/>
</dbReference>
<dbReference type="InterPro" id="IPR046347">
    <property type="entry name" value="bZIP_sf"/>
</dbReference>
<sequence length="301" mass="34719">MTSLWQQTCHSLPLQRSLEEITEWIDSGQSLPLNSGSPATGEFLSGWLTGYRKQNSATEPIESTTTSVGNMRKSYHLCNEDRVFNSNENISEVIQKNGTKHSLSFVPIAPAISSSQYDRCLKHSSNRAACSDEFLNEVTDLSGTTANRGRKMTPRERDIMLFKRKLRNRDSASRSRMKKKMIKEELNNDFESLVHFYQSKEEEAENFISRAEKKRMELIDERRRLVKELESLGTELRNAKKQLRHKETVVMDKYMQQKEERLSPSHSGFEGKMRQMAPFDNVELERGFLETPPKSSRLISS</sequence>
<dbReference type="RefSeq" id="XP_005707351.1">
    <property type="nucleotide sequence ID" value="XM_005707294.1"/>
</dbReference>
<dbReference type="InterPro" id="IPR004827">
    <property type="entry name" value="bZIP"/>
</dbReference>
<reference evidence="4" key="1">
    <citation type="journal article" date="2013" name="Science">
        <title>Gene transfer from bacteria and archaea facilitated evolution of an extremophilic eukaryote.</title>
        <authorList>
            <person name="Schonknecht G."/>
            <person name="Chen W.H."/>
            <person name="Ternes C.M."/>
            <person name="Barbier G.G."/>
            <person name="Shrestha R.P."/>
            <person name="Stanke M."/>
            <person name="Brautigam A."/>
            <person name="Baker B.J."/>
            <person name="Banfield J.F."/>
            <person name="Garavito R.M."/>
            <person name="Carr K."/>
            <person name="Wilkerson C."/>
            <person name="Rensing S.A."/>
            <person name="Gagneul D."/>
            <person name="Dickenson N.E."/>
            <person name="Oesterhelt C."/>
            <person name="Lercher M.J."/>
            <person name="Weber A.P."/>
        </authorList>
    </citation>
    <scope>NUCLEOTIDE SEQUENCE [LARGE SCALE GENOMIC DNA]</scope>
    <source>
        <strain evidence="4">074W</strain>
    </source>
</reference>
<proteinExistence type="predicted"/>
<dbReference type="AlphaFoldDB" id="M2W524"/>
<accession>M2W524</accession>
<dbReference type="GO" id="GO:0003700">
    <property type="term" value="F:DNA-binding transcription factor activity"/>
    <property type="evidence" value="ECO:0007669"/>
    <property type="project" value="InterPro"/>
</dbReference>
<keyword evidence="4" id="KW-1185">Reference proteome</keyword>
<dbReference type="GeneID" id="17089527"/>
<evidence type="ECO:0000313" key="3">
    <source>
        <dbReference type="EMBL" id="EME30831.1"/>
    </source>
</evidence>
<organism evidence="3 4">
    <name type="scientific">Galdieria sulphuraria</name>
    <name type="common">Red alga</name>
    <dbReference type="NCBI Taxonomy" id="130081"/>
    <lineage>
        <taxon>Eukaryota</taxon>
        <taxon>Rhodophyta</taxon>
        <taxon>Bangiophyceae</taxon>
        <taxon>Galdieriales</taxon>
        <taxon>Galdieriaceae</taxon>
        <taxon>Galdieria</taxon>
    </lineage>
</organism>
<evidence type="ECO:0000259" key="2">
    <source>
        <dbReference type="PROSITE" id="PS00036"/>
    </source>
</evidence>
<dbReference type="EMBL" id="KB454496">
    <property type="protein sequence ID" value="EME30831.1"/>
    <property type="molecule type" value="Genomic_DNA"/>
</dbReference>
<dbReference type="Gramene" id="EME30831">
    <property type="protein sequence ID" value="EME30831"/>
    <property type="gene ID" value="Gasu_18470"/>
</dbReference>
<dbReference type="KEGG" id="gsl:Gasu_18470"/>
<dbReference type="Pfam" id="PF07716">
    <property type="entry name" value="bZIP_2"/>
    <property type="match status" value="1"/>
</dbReference>
<name>M2W524_GALSU</name>
<protein>
    <recommendedName>
        <fullName evidence="2">BZIP domain-containing protein</fullName>
    </recommendedName>
</protein>
<dbReference type="OrthoDB" id="6035at2759"/>
<feature type="coiled-coil region" evidence="1">
    <location>
        <begin position="197"/>
        <end position="249"/>
    </location>
</feature>
<keyword evidence="1" id="KW-0175">Coiled coil</keyword>
<dbReference type="SUPFAM" id="SSF57959">
    <property type="entry name" value="Leucine zipper domain"/>
    <property type="match status" value="1"/>
</dbReference>
<dbReference type="PROSITE" id="PS00036">
    <property type="entry name" value="BZIP_BASIC"/>
    <property type="match status" value="1"/>
</dbReference>
<feature type="domain" description="BZIP" evidence="2">
    <location>
        <begin position="163"/>
        <end position="178"/>
    </location>
</feature>
<gene>
    <name evidence="3" type="ORF">Gasu_18470</name>
</gene>
<evidence type="ECO:0000256" key="1">
    <source>
        <dbReference type="SAM" id="Coils"/>
    </source>
</evidence>